<protein>
    <submittedName>
        <fullName evidence="1">Uncharacterized protein</fullName>
    </submittedName>
</protein>
<sequence>MELWQEKSQLEVLEIIELLNNGAIARKELARSARNYGAIARQELAKSDRNYRVMAREESPGSARNNGAIAREESTRSATDCGAIAREELTRNARDYGAIEMLETMELLQEIRNKKGRRATRNLKFAEFFAKERFPIIWQKGRPIEKYFTVFKLECIALVRRNSMVPLQVKDWREMPYQNKRMLFDYILERFIVEGQETLVWRQMNSFLNKNWFKPYEEDPKEALEILPPNMADDDRNYLVNLWSNKD</sequence>
<evidence type="ECO:0000313" key="2">
    <source>
        <dbReference type="Proteomes" id="UP000237347"/>
    </source>
</evidence>
<accession>A0AAW0LVU1</accession>
<dbReference type="EMBL" id="PKMF04000044">
    <property type="protein sequence ID" value="KAK7855575.1"/>
    <property type="molecule type" value="Genomic_DNA"/>
</dbReference>
<dbReference type="AlphaFoldDB" id="A0AAW0LVU1"/>
<dbReference type="Proteomes" id="UP000237347">
    <property type="component" value="Unassembled WGS sequence"/>
</dbReference>
<comment type="caution">
    <text evidence="1">The sequence shown here is derived from an EMBL/GenBank/DDBJ whole genome shotgun (WGS) entry which is preliminary data.</text>
</comment>
<organism evidence="1 2">
    <name type="scientific">Quercus suber</name>
    <name type="common">Cork oak</name>
    <dbReference type="NCBI Taxonomy" id="58331"/>
    <lineage>
        <taxon>Eukaryota</taxon>
        <taxon>Viridiplantae</taxon>
        <taxon>Streptophyta</taxon>
        <taxon>Embryophyta</taxon>
        <taxon>Tracheophyta</taxon>
        <taxon>Spermatophyta</taxon>
        <taxon>Magnoliopsida</taxon>
        <taxon>eudicotyledons</taxon>
        <taxon>Gunneridae</taxon>
        <taxon>Pentapetalae</taxon>
        <taxon>rosids</taxon>
        <taxon>fabids</taxon>
        <taxon>Fagales</taxon>
        <taxon>Fagaceae</taxon>
        <taxon>Quercus</taxon>
    </lineage>
</organism>
<keyword evidence="2" id="KW-1185">Reference proteome</keyword>
<gene>
    <name evidence="1" type="ORF">CFP56_027332</name>
</gene>
<reference evidence="1 2" key="1">
    <citation type="journal article" date="2018" name="Sci. Data">
        <title>The draft genome sequence of cork oak.</title>
        <authorList>
            <person name="Ramos A.M."/>
            <person name="Usie A."/>
            <person name="Barbosa P."/>
            <person name="Barros P.M."/>
            <person name="Capote T."/>
            <person name="Chaves I."/>
            <person name="Simoes F."/>
            <person name="Abreu I."/>
            <person name="Carrasquinho I."/>
            <person name="Faro C."/>
            <person name="Guimaraes J.B."/>
            <person name="Mendonca D."/>
            <person name="Nobrega F."/>
            <person name="Rodrigues L."/>
            <person name="Saibo N.J.M."/>
            <person name="Varela M.C."/>
            <person name="Egas C."/>
            <person name="Matos J."/>
            <person name="Miguel C.M."/>
            <person name="Oliveira M.M."/>
            <person name="Ricardo C.P."/>
            <person name="Goncalves S."/>
        </authorList>
    </citation>
    <scope>NUCLEOTIDE SEQUENCE [LARGE SCALE GENOMIC DNA]</scope>
    <source>
        <strain evidence="2">cv. HL8</strain>
    </source>
</reference>
<evidence type="ECO:0000313" key="1">
    <source>
        <dbReference type="EMBL" id="KAK7855575.1"/>
    </source>
</evidence>
<name>A0AAW0LVU1_QUESU</name>
<proteinExistence type="predicted"/>